<dbReference type="GO" id="GO:0034993">
    <property type="term" value="C:meiotic nuclear membrane microtubule tethering complex"/>
    <property type="evidence" value="ECO:0007669"/>
    <property type="project" value="TreeGrafter"/>
</dbReference>
<dbReference type="GO" id="GO:0043495">
    <property type="term" value="F:protein-membrane adaptor activity"/>
    <property type="evidence" value="ECO:0007669"/>
    <property type="project" value="TreeGrafter"/>
</dbReference>
<evidence type="ECO:0000256" key="5">
    <source>
        <dbReference type="SAM" id="Phobius"/>
    </source>
</evidence>
<reference evidence="7" key="1">
    <citation type="submission" date="2025-08" db="UniProtKB">
        <authorList>
            <consortium name="Ensembl"/>
        </authorList>
    </citation>
    <scope>IDENTIFICATION</scope>
</reference>
<dbReference type="GO" id="GO:0005637">
    <property type="term" value="C:nuclear inner membrane"/>
    <property type="evidence" value="ECO:0007669"/>
    <property type="project" value="UniProtKB-SubCell"/>
</dbReference>
<dbReference type="PANTHER" id="PTHR12911">
    <property type="entry name" value="SAD1/UNC-84-LIKE PROTEIN-RELATED"/>
    <property type="match status" value="1"/>
</dbReference>
<dbReference type="PANTHER" id="PTHR12911:SF8">
    <property type="entry name" value="KLAROID PROTEIN-RELATED"/>
    <property type="match status" value="1"/>
</dbReference>
<feature type="transmembrane region" description="Helical" evidence="5">
    <location>
        <begin position="37"/>
        <end position="60"/>
    </location>
</feature>
<dbReference type="AlphaFoldDB" id="A0A8C6TLP4"/>
<accession>A0A8C6TLP4</accession>
<dbReference type="Ensembl" id="ENSNMLT00000026162.1">
    <property type="protein sequence ID" value="ENSNMLP00000023379.1"/>
    <property type="gene ID" value="ENSNMLG00000015050.1"/>
</dbReference>
<organism evidence="7 8">
    <name type="scientific">Neogobius melanostomus</name>
    <name type="common">round goby</name>
    <dbReference type="NCBI Taxonomy" id="47308"/>
    <lineage>
        <taxon>Eukaryota</taxon>
        <taxon>Metazoa</taxon>
        <taxon>Chordata</taxon>
        <taxon>Craniata</taxon>
        <taxon>Vertebrata</taxon>
        <taxon>Euteleostomi</taxon>
        <taxon>Actinopterygii</taxon>
        <taxon>Neopterygii</taxon>
        <taxon>Teleostei</taxon>
        <taxon>Neoteleostei</taxon>
        <taxon>Acanthomorphata</taxon>
        <taxon>Gobiaria</taxon>
        <taxon>Gobiiformes</taxon>
        <taxon>Gobioidei</taxon>
        <taxon>Gobiidae</taxon>
        <taxon>Benthophilinae</taxon>
        <taxon>Neogobiini</taxon>
        <taxon>Neogobius</taxon>
    </lineage>
</organism>
<dbReference type="Pfam" id="PF07738">
    <property type="entry name" value="Sad1_UNC"/>
    <property type="match status" value="1"/>
</dbReference>
<name>A0A8C6TLP4_9GOBI</name>
<dbReference type="Proteomes" id="UP000694523">
    <property type="component" value="Unplaced"/>
</dbReference>
<protein>
    <recommendedName>
        <fullName evidence="6">SUN domain-containing protein</fullName>
    </recommendedName>
</protein>
<dbReference type="Gene3D" id="2.60.120.260">
    <property type="entry name" value="Galactose-binding domain-like"/>
    <property type="match status" value="1"/>
</dbReference>
<proteinExistence type="predicted"/>
<keyword evidence="4 5" id="KW-0472">Membrane</keyword>
<evidence type="ECO:0000256" key="3">
    <source>
        <dbReference type="ARBA" id="ARBA00022989"/>
    </source>
</evidence>
<evidence type="ECO:0000256" key="1">
    <source>
        <dbReference type="ARBA" id="ARBA00004540"/>
    </source>
</evidence>
<feature type="domain" description="SUN" evidence="6">
    <location>
        <begin position="104"/>
        <end position="248"/>
    </location>
</feature>
<reference evidence="7" key="2">
    <citation type="submission" date="2025-09" db="UniProtKB">
        <authorList>
            <consortium name="Ensembl"/>
        </authorList>
    </citation>
    <scope>IDENTIFICATION</scope>
</reference>
<dbReference type="PROSITE" id="PS51469">
    <property type="entry name" value="SUN"/>
    <property type="match status" value="1"/>
</dbReference>
<keyword evidence="8" id="KW-1185">Reference proteome</keyword>
<dbReference type="InterPro" id="IPR045119">
    <property type="entry name" value="SUN1-5"/>
</dbReference>
<dbReference type="InterPro" id="IPR012919">
    <property type="entry name" value="SUN_dom"/>
</dbReference>
<comment type="subcellular location">
    <subcellularLocation>
        <location evidence="1">Nucleus inner membrane</location>
    </subcellularLocation>
</comment>
<sequence length="248" mass="28322">MLSSDDASPFYFYVTDYHFKASNIEEVHLNNKEYNKYTLSFICLYLFLIAAFSVCVLMHIDVRKGMSSLETKMWKSVVDKQNELRRTMHPQAYSLPDFALDVYGAYIVPHLTSKTYSNFQESMQSRANAPWLKFKTPSSVIRGQTLPLTPGHCWPLEGGSGQLFIALAHEIHITHVSLGHIGKEQSPVGQTLSAPKRFTVYGLKDTFEIHAHTDEIFQYVKLVVESNYGNPSFTCLYNFKVHGQIPQR</sequence>
<evidence type="ECO:0000313" key="7">
    <source>
        <dbReference type="Ensembl" id="ENSNMLP00000023379.1"/>
    </source>
</evidence>
<keyword evidence="3 5" id="KW-1133">Transmembrane helix</keyword>
<evidence type="ECO:0000256" key="2">
    <source>
        <dbReference type="ARBA" id="ARBA00022692"/>
    </source>
</evidence>
<evidence type="ECO:0000313" key="8">
    <source>
        <dbReference type="Proteomes" id="UP000694523"/>
    </source>
</evidence>
<evidence type="ECO:0000256" key="4">
    <source>
        <dbReference type="ARBA" id="ARBA00023136"/>
    </source>
</evidence>
<evidence type="ECO:0000259" key="6">
    <source>
        <dbReference type="PROSITE" id="PS51469"/>
    </source>
</evidence>
<keyword evidence="2 5" id="KW-0812">Transmembrane</keyword>